<dbReference type="KEGG" id="pmet:G4Y79_14660"/>
<gene>
    <name evidence="2" type="ORF">G4Y79_14660</name>
</gene>
<keyword evidence="1" id="KW-0472">Membrane</keyword>
<feature type="transmembrane region" description="Helical" evidence="1">
    <location>
        <begin position="6"/>
        <end position="25"/>
    </location>
</feature>
<keyword evidence="1" id="KW-1133">Transmembrane helix</keyword>
<proteinExistence type="predicted"/>
<dbReference type="RefSeq" id="WP_195169022.1">
    <property type="nucleotide sequence ID" value="NZ_CP062983.1"/>
</dbReference>
<protein>
    <submittedName>
        <fullName evidence="2">Uncharacterized protein</fullName>
    </submittedName>
</protein>
<keyword evidence="1" id="KW-0812">Transmembrane</keyword>
<reference evidence="2 3" key="1">
    <citation type="submission" date="2020-02" db="EMBL/GenBank/DDBJ databases">
        <authorList>
            <person name="Zheng R.K."/>
            <person name="Sun C.M."/>
        </authorList>
    </citation>
    <scope>NUCLEOTIDE SEQUENCE [LARGE SCALE GENOMIC DNA]</scope>
    <source>
        <strain evidence="3">rifampicinis</strain>
    </source>
</reference>
<dbReference type="EMBL" id="CP062983">
    <property type="protein sequence ID" value="QPC80947.1"/>
    <property type="molecule type" value="Genomic_DNA"/>
</dbReference>
<organism evidence="2 3">
    <name type="scientific">Phototrophicus methaneseepsis</name>
    <dbReference type="NCBI Taxonomy" id="2710758"/>
    <lineage>
        <taxon>Bacteria</taxon>
        <taxon>Bacillati</taxon>
        <taxon>Chloroflexota</taxon>
        <taxon>Candidatus Thermofontia</taxon>
        <taxon>Phototrophicales</taxon>
        <taxon>Phototrophicaceae</taxon>
        <taxon>Phototrophicus</taxon>
    </lineage>
</organism>
<evidence type="ECO:0000313" key="2">
    <source>
        <dbReference type="EMBL" id="QPC80947.1"/>
    </source>
</evidence>
<dbReference type="AlphaFoldDB" id="A0A7S8E5X0"/>
<accession>A0A7S8E5X0</accession>
<dbReference type="Proteomes" id="UP000594468">
    <property type="component" value="Chromosome"/>
</dbReference>
<sequence>MSLEGILFIAAMVLFALVGIALPFIGQRRKRGTAQLQHIQRTRDELITSYERVLSTIRDLDEDYQLAKINQGDYQEERTYWSEYGVRLLQMLESDKPSVEILQTPGVKPNEAEAALDHAVEEAIRNYRMALESASLTGSKL</sequence>
<name>A0A7S8E5X0_9CHLR</name>
<keyword evidence="3" id="KW-1185">Reference proteome</keyword>
<evidence type="ECO:0000313" key="3">
    <source>
        <dbReference type="Proteomes" id="UP000594468"/>
    </source>
</evidence>
<evidence type="ECO:0000256" key="1">
    <source>
        <dbReference type="SAM" id="Phobius"/>
    </source>
</evidence>